<dbReference type="EMBL" id="JADRCP010000007">
    <property type="protein sequence ID" value="MBK5178127.1"/>
    <property type="molecule type" value="Genomic_DNA"/>
</dbReference>
<evidence type="ECO:0000313" key="2">
    <source>
        <dbReference type="EMBL" id="MBK5178127.1"/>
    </source>
</evidence>
<dbReference type="EMBL" id="JADRCQ010000007">
    <property type="protein sequence ID" value="MBK5074817.1"/>
    <property type="molecule type" value="Genomic_DNA"/>
</dbReference>
<comment type="caution">
    <text evidence="2">The sequence shown here is derived from an EMBL/GenBank/DDBJ whole genome shotgun (WGS) entry which is preliminary data.</text>
</comment>
<evidence type="ECO:0000313" key="1">
    <source>
        <dbReference type="EMBL" id="MBK5074817.1"/>
    </source>
</evidence>
<sequence length="45" mass="5162">MIWKVLHKTRQISTCEYSDRNSNVLKPTPSTVGKPSVLNYSVRRA</sequence>
<organism evidence="2 3">
    <name type="scientific">Limnobaculum xujianqingii</name>
    <dbReference type="NCBI Taxonomy" id="2738837"/>
    <lineage>
        <taxon>Bacteria</taxon>
        <taxon>Pseudomonadati</taxon>
        <taxon>Pseudomonadota</taxon>
        <taxon>Gammaproteobacteria</taxon>
        <taxon>Enterobacterales</taxon>
        <taxon>Budviciaceae</taxon>
        <taxon>Limnobaculum</taxon>
    </lineage>
</organism>
<dbReference type="RefSeq" id="WP_219993954.1">
    <property type="nucleotide sequence ID" value="NZ_VFSR01000011.1"/>
</dbReference>
<dbReference type="AlphaFoldDB" id="A0A9D7FW63"/>
<gene>
    <name evidence="2" type="ORF">I2492_17550</name>
    <name evidence="1" type="ORF">I2493_17545</name>
</gene>
<accession>A0A9D7FW63</accession>
<dbReference type="Proteomes" id="UP001296969">
    <property type="component" value="Unassembled WGS sequence"/>
</dbReference>
<name>A0A9D7FW63_9GAMM</name>
<evidence type="ECO:0000313" key="4">
    <source>
        <dbReference type="Proteomes" id="UP001296969"/>
    </source>
</evidence>
<dbReference type="Proteomes" id="UP000807542">
    <property type="component" value="Unassembled WGS sequence"/>
</dbReference>
<proteinExistence type="predicted"/>
<keyword evidence="4" id="KW-1185">Reference proteome</keyword>
<reference evidence="2 4" key="1">
    <citation type="submission" date="2020-11" db="EMBL/GenBank/DDBJ databases">
        <title>Insectihabitans protaetiae gen. nov. sp. nov. and Insectihabitans allomyrinae sp. nov., isolated from larvae of Protaetia brevitarsis seulensis and Allomyrina dichotoma, respectively.</title>
        <authorList>
            <person name="Lee S.D."/>
            <person name="Byeon Y.-S."/>
            <person name="Kim S.-M."/>
            <person name="Yang H.L."/>
            <person name="Kim I.S."/>
        </authorList>
    </citation>
    <scope>NUCLEOTIDE SEQUENCE</scope>
    <source>
        <strain evidence="2">CWB-B4</strain>
        <strain evidence="1 4">CWB-B43</strain>
    </source>
</reference>
<protein>
    <submittedName>
        <fullName evidence="2">Uncharacterized protein</fullName>
    </submittedName>
</protein>
<evidence type="ECO:0000313" key="3">
    <source>
        <dbReference type="Proteomes" id="UP000807542"/>
    </source>
</evidence>